<sequence>MSNRVLNNFTSLLGSMSNSDNKITHLHYSGIYRNGKKIYLGSNHFRSTYNGECICFSTHAEMDVLHKLLKDYTQQPFKDVIKLKNCCIIVARVTKDGTIRNSRPCNNCLDMMSKYNIKNIIYSTDDGFFIVDKPQNMEKLHSSSGWNTFKDPSRLNKPKKIPV</sequence>
<reference evidence="1" key="1">
    <citation type="journal article" date="2020" name="Nature">
        <title>Giant virus diversity and host interactions through global metagenomics.</title>
        <authorList>
            <person name="Schulz F."/>
            <person name="Roux S."/>
            <person name="Paez-Espino D."/>
            <person name="Jungbluth S."/>
            <person name="Walsh D.A."/>
            <person name="Denef V.J."/>
            <person name="McMahon K.D."/>
            <person name="Konstantinidis K.T."/>
            <person name="Eloe-Fadrosh E.A."/>
            <person name="Kyrpides N.C."/>
            <person name="Woyke T."/>
        </authorList>
    </citation>
    <scope>NUCLEOTIDE SEQUENCE</scope>
    <source>
        <strain evidence="1">GVMAG-M-3300023184-53</strain>
    </source>
</reference>
<dbReference type="Gene3D" id="3.40.140.10">
    <property type="entry name" value="Cytidine Deaminase, domain 2"/>
    <property type="match status" value="1"/>
</dbReference>
<dbReference type="GO" id="GO:0003824">
    <property type="term" value="F:catalytic activity"/>
    <property type="evidence" value="ECO:0007669"/>
    <property type="project" value="InterPro"/>
</dbReference>
<organism evidence="1">
    <name type="scientific">viral metagenome</name>
    <dbReference type="NCBI Taxonomy" id="1070528"/>
    <lineage>
        <taxon>unclassified sequences</taxon>
        <taxon>metagenomes</taxon>
        <taxon>organismal metagenomes</taxon>
    </lineage>
</organism>
<name>A0A6C0IAY0_9ZZZZ</name>
<evidence type="ECO:0000313" key="1">
    <source>
        <dbReference type="EMBL" id="QHT89173.1"/>
    </source>
</evidence>
<accession>A0A6C0IAY0</accession>
<protein>
    <submittedName>
        <fullName evidence="1">Uncharacterized protein</fullName>
    </submittedName>
</protein>
<dbReference type="AlphaFoldDB" id="A0A6C0IAY0"/>
<dbReference type="EMBL" id="MN740136">
    <property type="protein sequence ID" value="QHT89173.1"/>
    <property type="molecule type" value="Genomic_DNA"/>
</dbReference>
<dbReference type="InterPro" id="IPR016193">
    <property type="entry name" value="Cytidine_deaminase-like"/>
</dbReference>
<dbReference type="SUPFAM" id="SSF53927">
    <property type="entry name" value="Cytidine deaminase-like"/>
    <property type="match status" value="1"/>
</dbReference>
<proteinExistence type="predicted"/>